<gene>
    <name evidence="5" type="ORF">C3K47_00770</name>
</gene>
<dbReference type="InterPro" id="IPR017871">
    <property type="entry name" value="ABC_transporter-like_CS"/>
</dbReference>
<evidence type="ECO:0000313" key="6">
    <source>
        <dbReference type="Proteomes" id="UP000236893"/>
    </source>
</evidence>
<dbReference type="InterPro" id="IPR051782">
    <property type="entry name" value="ABC_Transporter_VariousFunc"/>
</dbReference>
<dbReference type="OrthoDB" id="9808363at2"/>
<dbReference type="InterPro" id="IPR003439">
    <property type="entry name" value="ABC_transporter-like_ATP-bd"/>
</dbReference>
<accession>A0A2S5A928</accession>
<dbReference type="AlphaFoldDB" id="A0A2S5A928"/>
<reference evidence="5 6" key="1">
    <citation type="submission" date="2018-01" db="EMBL/GenBank/DDBJ databases">
        <authorList>
            <person name="Gaut B.S."/>
            <person name="Morton B.R."/>
            <person name="Clegg M.T."/>
            <person name="Duvall M.R."/>
        </authorList>
    </citation>
    <scope>NUCLEOTIDE SEQUENCE [LARGE SCALE GENOMIC DNA]</scope>
    <source>
        <strain evidence="5 6">HR-AV</strain>
    </source>
</reference>
<keyword evidence="6" id="KW-1185">Reference proteome</keyword>
<protein>
    <submittedName>
        <fullName evidence="5">ABC transporter ATP-binding protein</fullName>
    </submittedName>
</protein>
<feature type="domain" description="ABC transporter" evidence="4">
    <location>
        <begin position="3"/>
        <end position="204"/>
    </location>
</feature>
<keyword evidence="1" id="KW-0813">Transport</keyword>
<dbReference type="SUPFAM" id="SSF52540">
    <property type="entry name" value="P-loop containing nucleoside triphosphate hydrolases"/>
    <property type="match status" value="1"/>
</dbReference>
<keyword evidence="3 5" id="KW-0067">ATP-binding</keyword>
<dbReference type="PROSITE" id="PS50893">
    <property type="entry name" value="ABC_TRANSPORTER_2"/>
    <property type="match status" value="1"/>
</dbReference>
<dbReference type="GO" id="GO:0016887">
    <property type="term" value="F:ATP hydrolysis activity"/>
    <property type="evidence" value="ECO:0007669"/>
    <property type="project" value="InterPro"/>
</dbReference>
<dbReference type="Pfam" id="PF00005">
    <property type="entry name" value="ABC_tran"/>
    <property type="match status" value="1"/>
</dbReference>
<evidence type="ECO:0000256" key="1">
    <source>
        <dbReference type="ARBA" id="ARBA00022448"/>
    </source>
</evidence>
<dbReference type="SMART" id="SM00382">
    <property type="entry name" value="AAA"/>
    <property type="match status" value="1"/>
</dbReference>
<dbReference type="InterPro" id="IPR027417">
    <property type="entry name" value="P-loop_NTPase"/>
</dbReference>
<comment type="caution">
    <text evidence="5">The sequence shown here is derived from an EMBL/GenBank/DDBJ whole genome shotgun (WGS) entry which is preliminary data.</text>
</comment>
<proteinExistence type="predicted"/>
<evidence type="ECO:0000313" key="5">
    <source>
        <dbReference type="EMBL" id="POY39065.1"/>
    </source>
</evidence>
<dbReference type="PANTHER" id="PTHR42939">
    <property type="entry name" value="ABC TRANSPORTER ATP-BINDING PROTEIN ALBC-RELATED"/>
    <property type="match status" value="1"/>
</dbReference>
<sequence length="206" mass="23787">MEISLQNIGRRFNRDWIFKGIDYRFEQGNSYAILGPNGSGKSTLVQIIAASLSPSEGTITHQYQGKKVEAEEVFRLLSFASPYLELLEDFTLNELIDFHFNFKQFISGFDKNQVIELLGFEKYRDRLIKNYSSGMKQRVKLALAFSSKSPLLLLDEPTANLDNQGVDWYLNLIERFAADRLTIICSNQEHEYSFCKQQLNIVDYKS</sequence>
<evidence type="ECO:0000256" key="2">
    <source>
        <dbReference type="ARBA" id="ARBA00022741"/>
    </source>
</evidence>
<dbReference type="GO" id="GO:0005524">
    <property type="term" value="F:ATP binding"/>
    <property type="evidence" value="ECO:0007669"/>
    <property type="project" value="UniProtKB-KW"/>
</dbReference>
<dbReference type="PROSITE" id="PS00211">
    <property type="entry name" value="ABC_TRANSPORTER_1"/>
    <property type="match status" value="1"/>
</dbReference>
<organism evidence="5 6">
    <name type="scientific">Solitalea longa</name>
    <dbReference type="NCBI Taxonomy" id="2079460"/>
    <lineage>
        <taxon>Bacteria</taxon>
        <taxon>Pseudomonadati</taxon>
        <taxon>Bacteroidota</taxon>
        <taxon>Sphingobacteriia</taxon>
        <taxon>Sphingobacteriales</taxon>
        <taxon>Sphingobacteriaceae</taxon>
        <taxon>Solitalea</taxon>
    </lineage>
</organism>
<dbReference type="Gene3D" id="3.40.50.300">
    <property type="entry name" value="P-loop containing nucleotide triphosphate hydrolases"/>
    <property type="match status" value="1"/>
</dbReference>
<dbReference type="InterPro" id="IPR003593">
    <property type="entry name" value="AAA+_ATPase"/>
</dbReference>
<dbReference type="RefSeq" id="WP_103787168.1">
    <property type="nucleotide sequence ID" value="NZ_PQVF01000001.1"/>
</dbReference>
<name>A0A2S5A928_9SPHI</name>
<keyword evidence="2" id="KW-0547">Nucleotide-binding</keyword>
<dbReference type="EMBL" id="PQVF01000001">
    <property type="protein sequence ID" value="POY39065.1"/>
    <property type="molecule type" value="Genomic_DNA"/>
</dbReference>
<dbReference type="PANTHER" id="PTHR42939:SF1">
    <property type="entry name" value="ABC TRANSPORTER ATP-BINDING PROTEIN ALBC-RELATED"/>
    <property type="match status" value="1"/>
</dbReference>
<evidence type="ECO:0000256" key="3">
    <source>
        <dbReference type="ARBA" id="ARBA00022840"/>
    </source>
</evidence>
<dbReference type="Proteomes" id="UP000236893">
    <property type="component" value="Unassembled WGS sequence"/>
</dbReference>
<evidence type="ECO:0000259" key="4">
    <source>
        <dbReference type="PROSITE" id="PS50893"/>
    </source>
</evidence>